<reference evidence="6 7" key="1">
    <citation type="submission" date="2024-03" db="EMBL/GenBank/DDBJ databases">
        <title>Human intestinal bacterial collection.</title>
        <authorList>
            <person name="Pauvert C."/>
            <person name="Hitch T.C.A."/>
            <person name="Clavel T."/>
        </authorList>
    </citation>
    <scope>NUCLEOTIDE SEQUENCE [LARGE SCALE GENOMIC DNA]</scope>
    <source>
        <strain evidence="6 7">CLA-AA-H192</strain>
    </source>
</reference>
<evidence type="ECO:0000256" key="3">
    <source>
        <dbReference type="PROSITE-ProRule" id="PRU00169"/>
    </source>
</evidence>
<dbReference type="InterPro" id="IPR046947">
    <property type="entry name" value="LytR-like"/>
</dbReference>
<keyword evidence="6" id="KW-0238">DNA-binding</keyword>
<dbReference type="SMART" id="SM00850">
    <property type="entry name" value="LytTR"/>
    <property type="match status" value="1"/>
</dbReference>
<comment type="caution">
    <text evidence="6">The sequence shown here is derived from an EMBL/GenBank/DDBJ whole genome shotgun (WGS) entry which is preliminary data.</text>
</comment>
<feature type="domain" description="HTH LytTR-type" evidence="5">
    <location>
        <begin position="129"/>
        <end position="231"/>
    </location>
</feature>
<gene>
    <name evidence="6" type="ORF">WMO66_13700</name>
</gene>
<dbReference type="InterPro" id="IPR007492">
    <property type="entry name" value="LytTR_DNA-bd_dom"/>
</dbReference>
<dbReference type="InterPro" id="IPR011006">
    <property type="entry name" value="CheY-like_superfamily"/>
</dbReference>
<dbReference type="PANTHER" id="PTHR37299">
    <property type="entry name" value="TRANSCRIPTIONAL REGULATOR-RELATED"/>
    <property type="match status" value="1"/>
</dbReference>
<comment type="function">
    <text evidence="2">May play the central regulatory role in sporulation. It may be an element of the effector pathway responsible for the activation of sporulation genes in response to nutritional stress. Spo0A may act in concert with spo0H (a sigma factor) to control the expression of some genes that are critical to the sporulation process.</text>
</comment>
<evidence type="ECO:0000256" key="1">
    <source>
        <dbReference type="ARBA" id="ARBA00018672"/>
    </source>
</evidence>
<feature type="domain" description="Response regulatory" evidence="4">
    <location>
        <begin position="2"/>
        <end position="119"/>
    </location>
</feature>
<evidence type="ECO:0000256" key="2">
    <source>
        <dbReference type="ARBA" id="ARBA00024867"/>
    </source>
</evidence>
<evidence type="ECO:0000259" key="5">
    <source>
        <dbReference type="PROSITE" id="PS50930"/>
    </source>
</evidence>
<organism evidence="6 7">
    <name type="scientific">Faecousia intestinalis</name>
    <dbReference type="NCBI Taxonomy" id="3133167"/>
    <lineage>
        <taxon>Bacteria</taxon>
        <taxon>Bacillati</taxon>
        <taxon>Bacillota</taxon>
        <taxon>Clostridia</taxon>
        <taxon>Eubacteriales</taxon>
        <taxon>Oscillospiraceae</taxon>
        <taxon>Faecousia</taxon>
    </lineage>
</organism>
<dbReference type="Pfam" id="PF00072">
    <property type="entry name" value="Response_reg"/>
    <property type="match status" value="1"/>
</dbReference>
<proteinExistence type="predicted"/>
<dbReference type="Proteomes" id="UP001491552">
    <property type="component" value="Unassembled WGS sequence"/>
</dbReference>
<sequence>MRIIFCDDDPMVIEQLLSYVSEFFAQLGGKKVEFAYYSSGDALLNAKARADIAFLDVEMPGVSGIHVGAKLKELNPNIKIFIVTSYPDYLDEAMRFQVFRYLSKPIDKNRLFRNLKDAVYQYNMESREFPIVTNEGVFVRRAEEIICVEATQRKVLVHTIDGVLQSTQNMEYWRQTLTLPCFYMTHRSYIVNLHFVNSIHKDTILLKYRGREMTAYLTRRRYTAFKDTYLWYMESVK</sequence>
<dbReference type="EMBL" id="JBBMFF010000270">
    <property type="protein sequence ID" value="MEQ2512283.1"/>
    <property type="molecule type" value="Genomic_DNA"/>
</dbReference>
<name>A0ABV1GAI2_9FIRM</name>
<dbReference type="Gene3D" id="2.40.50.1020">
    <property type="entry name" value="LytTr DNA-binding domain"/>
    <property type="match status" value="1"/>
</dbReference>
<dbReference type="GO" id="GO:0003677">
    <property type="term" value="F:DNA binding"/>
    <property type="evidence" value="ECO:0007669"/>
    <property type="project" value="UniProtKB-KW"/>
</dbReference>
<keyword evidence="3" id="KW-0597">Phosphoprotein</keyword>
<dbReference type="PROSITE" id="PS50110">
    <property type="entry name" value="RESPONSE_REGULATORY"/>
    <property type="match status" value="1"/>
</dbReference>
<keyword evidence="7" id="KW-1185">Reference proteome</keyword>
<evidence type="ECO:0000259" key="4">
    <source>
        <dbReference type="PROSITE" id="PS50110"/>
    </source>
</evidence>
<dbReference type="SMART" id="SM00448">
    <property type="entry name" value="REC"/>
    <property type="match status" value="1"/>
</dbReference>
<dbReference type="RefSeq" id="WP_349136966.1">
    <property type="nucleotide sequence ID" value="NZ_JBBMFF010000270.1"/>
</dbReference>
<evidence type="ECO:0000313" key="7">
    <source>
        <dbReference type="Proteomes" id="UP001491552"/>
    </source>
</evidence>
<dbReference type="InterPro" id="IPR001789">
    <property type="entry name" value="Sig_transdc_resp-reg_receiver"/>
</dbReference>
<dbReference type="PROSITE" id="PS50930">
    <property type="entry name" value="HTH_LYTTR"/>
    <property type="match status" value="1"/>
</dbReference>
<accession>A0ABV1GAI2</accession>
<protein>
    <recommendedName>
        <fullName evidence="1">Stage 0 sporulation protein A homolog</fullName>
    </recommendedName>
</protein>
<feature type="modified residue" description="4-aspartylphosphate" evidence="3">
    <location>
        <position position="56"/>
    </location>
</feature>
<dbReference type="SUPFAM" id="SSF52172">
    <property type="entry name" value="CheY-like"/>
    <property type="match status" value="1"/>
</dbReference>
<evidence type="ECO:0000313" key="6">
    <source>
        <dbReference type="EMBL" id="MEQ2512283.1"/>
    </source>
</evidence>
<dbReference type="Gene3D" id="3.40.50.2300">
    <property type="match status" value="1"/>
</dbReference>
<dbReference type="PANTHER" id="PTHR37299:SF1">
    <property type="entry name" value="STAGE 0 SPORULATION PROTEIN A HOMOLOG"/>
    <property type="match status" value="1"/>
</dbReference>
<dbReference type="Pfam" id="PF04397">
    <property type="entry name" value="LytTR"/>
    <property type="match status" value="1"/>
</dbReference>